<dbReference type="InterPro" id="IPR045375">
    <property type="entry name" value="Put_radical_SAM-like_N"/>
</dbReference>
<accession>A0A1M7GZQ9</accession>
<dbReference type="InterPro" id="IPR058240">
    <property type="entry name" value="rSAM_sf"/>
</dbReference>
<organism evidence="4 5">
    <name type="scientific">Anaerosporobacter mobilis DSM 15930</name>
    <dbReference type="NCBI Taxonomy" id="1120996"/>
    <lineage>
        <taxon>Bacteria</taxon>
        <taxon>Bacillati</taxon>
        <taxon>Bacillota</taxon>
        <taxon>Clostridia</taxon>
        <taxon>Lachnospirales</taxon>
        <taxon>Lachnospiraceae</taxon>
        <taxon>Anaerosporobacter</taxon>
    </lineage>
</organism>
<gene>
    <name evidence="4" type="ORF">SAMN02746066_01216</name>
</gene>
<dbReference type="InterPro" id="IPR013785">
    <property type="entry name" value="Aldolase_TIM"/>
</dbReference>
<dbReference type="Pfam" id="PF17820">
    <property type="entry name" value="PDZ_6"/>
    <property type="match status" value="1"/>
</dbReference>
<dbReference type="InterPro" id="IPR036034">
    <property type="entry name" value="PDZ_sf"/>
</dbReference>
<evidence type="ECO:0000313" key="4">
    <source>
        <dbReference type="EMBL" id="SHM21872.1"/>
    </source>
</evidence>
<evidence type="ECO:0000259" key="1">
    <source>
        <dbReference type="Pfam" id="PF04459"/>
    </source>
</evidence>
<dbReference type="SUPFAM" id="SSF102114">
    <property type="entry name" value="Radical SAM enzymes"/>
    <property type="match status" value="1"/>
</dbReference>
<proteinExistence type="predicted"/>
<dbReference type="RefSeq" id="WP_073284574.1">
    <property type="nucleotide sequence ID" value="NZ_FRCP01000007.1"/>
</dbReference>
<dbReference type="SUPFAM" id="SSF50156">
    <property type="entry name" value="PDZ domain-like"/>
    <property type="match status" value="1"/>
</dbReference>
<feature type="domain" description="PDZ" evidence="2">
    <location>
        <begin position="7"/>
        <end position="46"/>
    </location>
</feature>
<dbReference type="Proteomes" id="UP000184038">
    <property type="component" value="Unassembled WGS sequence"/>
</dbReference>
<dbReference type="OrthoDB" id="9774724at2"/>
<protein>
    <submittedName>
        <fullName evidence="4">Putative radical SAM enzyme, TIGR03279 family</fullName>
    </submittedName>
</protein>
<evidence type="ECO:0000313" key="5">
    <source>
        <dbReference type="Proteomes" id="UP000184038"/>
    </source>
</evidence>
<keyword evidence="5" id="KW-1185">Reference proteome</keyword>
<feature type="domain" description="DUF512" evidence="1">
    <location>
        <begin position="222"/>
        <end position="424"/>
    </location>
</feature>
<feature type="domain" description="Putative radical SAM N-terminal" evidence="3">
    <location>
        <begin position="69"/>
        <end position="219"/>
    </location>
</feature>
<dbReference type="Pfam" id="PF04459">
    <property type="entry name" value="DUF512"/>
    <property type="match status" value="1"/>
</dbReference>
<dbReference type="Gene3D" id="2.30.42.10">
    <property type="match status" value="1"/>
</dbReference>
<evidence type="ECO:0000259" key="2">
    <source>
        <dbReference type="Pfam" id="PF17820"/>
    </source>
</evidence>
<dbReference type="InterPro" id="IPR041489">
    <property type="entry name" value="PDZ_6"/>
</dbReference>
<reference evidence="4 5" key="1">
    <citation type="submission" date="2016-11" db="EMBL/GenBank/DDBJ databases">
        <authorList>
            <person name="Jaros S."/>
            <person name="Januszkiewicz K."/>
            <person name="Wedrychowicz H."/>
        </authorList>
    </citation>
    <scope>NUCLEOTIDE SEQUENCE [LARGE SCALE GENOMIC DNA]</scope>
    <source>
        <strain evidence="4 5">DSM 15930</strain>
    </source>
</reference>
<dbReference type="EMBL" id="FRCP01000007">
    <property type="protein sequence ID" value="SHM21872.1"/>
    <property type="molecule type" value="Genomic_DNA"/>
</dbReference>
<dbReference type="Gene3D" id="3.20.20.70">
    <property type="entry name" value="Aldolase class I"/>
    <property type="match status" value="1"/>
</dbReference>
<dbReference type="AlphaFoldDB" id="A0A1M7GZQ9"/>
<sequence>MLKKDHIVKSVAAGSIADELDIEPGDILLRINGNEIQDVFDYHYLVNDEFLELLILKPNGEEWELEIEKEYQEDLGIEFDEGLMDKYRTCRNKCIFCFIDQNPKDMRDTIYFKDDDSRLSFLQGNYITLTNMSDEDIDRIILYKLAPINISVHTTNKELRCKMLNNRFAGEALDKIKKLYENEIEMNSQIVLCKGYNDGKELDKSIEDLSQYIPYMRSLSVVPIGLTKYRDNLTQVEKFTKEDAIQVLKQIHSWQERIKEKHGSRFVFASDEWYITAGLPIPDADCYEGFGQIENGVGMVRSLIEEVQDYLEEVEGNTSARKISMATGKLAAPFIEELAKDVTTKYSNIEANVYAIENEFFGKDITVAGLLTGQDIIKQLKGKDLGEYLILPSVLLRDDEDVLLDDLRISDIERELGIKIRICKEDGKSFVETMVS</sequence>
<dbReference type="InterPro" id="IPR007549">
    <property type="entry name" value="DUF512"/>
</dbReference>
<dbReference type="Pfam" id="PF19238">
    <property type="entry name" value="Radical_SAM_2"/>
    <property type="match status" value="1"/>
</dbReference>
<dbReference type="STRING" id="1120996.SAMN02746066_01216"/>
<evidence type="ECO:0000259" key="3">
    <source>
        <dbReference type="Pfam" id="PF19238"/>
    </source>
</evidence>
<name>A0A1M7GZQ9_9FIRM</name>